<dbReference type="SUPFAM" id="SSF57850">
    <property type="entry name" value="RING/U-box"/>
    <property type="match status" value="1"/>
</dbReference>
<evidence type="ECO:0000256" key="1">
    <source>
        <dbReference type="SAM" id="MobiDB-lite"/>
    </source>
</evidence>
<sequence>MDFRRPALGTAWNPGPSNHQDLVIDLTAEDEDEVRPENETRGSIRAAGPPQFPHGREIIDLSADASTVVESDPDTGPRRPPAESPDIEFLSSRPRRGRPSAQWQVRSRENVSTPLFMGHNFEEMLADMDVDPDEDLDEDLDLQFLREEPRLQPRLAQDLPQPPHRTARMTAFIENIRGNMNEILDMGHGRLGRIAGFQLPGLLDFDAVGFHIAQPRAPTPPAPTYEAPSPAPLGFTRSPEEDEILICPNCQDELCTGNDDTKRQVWIIRACGHIYCGECTQNRSMSKRKGKSKALFEAAPFSACVVDDCMSNVKPPKSMIQIFL</sequence>
<name>A0A6A6WKQ9_9PEZI</name>
<dbReference type="GO" id="GO:0004842">
    <property type="term" value="F:ubiquitin-protein transferase activity"/>
    <property type="evidence" value="ECO:0007669"/>
    <property type="project" value="TreeGrafter"/>
</dbReference>
<dbReference type="Proteomes" id="UP000799437">
    <property type="component" value="Unassembled WGS sequence"/>
</dbReference>
<reference evidence="2" key="1">
    <citation type="journal article" date="2020" name="Stud. Mycol.">
        <title>101 Dothideomycetes genomes: a test case for predicting lifestyles and emergence of pathogens.</title>
        <authorList>
            <person name="Haridas S."/>
            <person name="Albert R."/>
            <person name="Binder M."/>
            <person name="Bloem J."/>
            <person name="Labutti K."/>
            <person name="Salamov A."/>
            <person name="Andreopoulos B."/>
            <person name="Baker S."/>
            <person name="Barry K."/>
            <person name="Bills G."/>
            <person name="Bluhm B."/>
            <person name="Cannon C."/>
            <person name="Castanera R."/>
            <person name="Culley D."/>
            <person name="Daum C."/>
            <person name="Ezra D."/>
            <person name="Gonzalez J."/>
            <person name="Henrissat B."/>
            <person name="Kuo A."/>
            <person name="Liang C."/>
            <person name="Lipzen A."/>
            <person name="Lutzoni F."/>
            <person name="Magnuson J."/>
            <person name="Mondo S."/>
            <person name="Nolan M."/>
            <person name="Ohm R."/>
            <person name="Pangilinan J."/>
            <person name="Park H.-J."/>
            <person name="Ramirez L."/>
            <person name="Alfaro M."/>
            <person name="Sun H."/>
            <person name="Tritt A."/>
            <person name="Yoshinaga Y."/>
            <person name="Zwiers L.-H."/>
            <person name="Turgeon B."/>
            <person name="Goodwin S."/>
            <person name="Spatafora J."/>
            <person name="Crous P."/>
            <person name="Grigoriev I."/>
        </authorList>
    </citation>
    <scope>NUCLEOTIDE SEQUENCE</scope>
    <source>
        <strain evidence="2">CBS 121739</strain>
    </source>
</reference>
<dbReference type="PANTHER" id="PTHR28042">
    <property type="entry name" value="E3 UBIQUITIN-PROTEIN LIGASE COMPLEX SLX5-SLX8 SUBUNIT SLX5"/>
    <property type="match status" value="1"/>
</dbReference>
<dbReference type="GO" id="GO:0033768">
    <property type="term" value="C:SUMO-targeted ubiquitin ligase complex"/>
    <property type="evidence" value="ECO:0007669"/>
    <property type="project" value="TreeGrafter"/>
</dbReference>
<dbReference type="OrthoDB" id="2398441at2759"/>
<proteinExistence type="predicted"/>
<dbReference type="AlphaFoldDB" id="A0A6A6WKQ9"/>
<feature type="region of interest" description="Disordered" evidence="1">
    <location>
        <begin position="27"/>
        <end position="101"/>
    </location>
</feature>
<protein>
    <submittedName>
        <fullName evidence="2">Uncharacterized protein</fullName>
    </submittedName>
</protein>
<dbReference type="InterPro" id="IPR038886">
    <property type="entry name" value="E3_SLX5/Rfp1"/>
</dbReference>
<dbReference type="EMBL" id="ML996565">
    <property type="protein sequence ID" value="KAF2762753.1"/>
    <property type="molecule type" value="Genomic_DNA"/>
</dbReference>
<evidence type="ECO:0000313" key="3">
    <source>
        <dbReference type="Proteomes" id="UP000799437"/>
    </source>
</evidence>
<gene>
    <name evidence="2" type="ORF">EJ05DRAFT_495616</name>
</gene>
<dbReference type="GeneID" id="54487325"/>
<feature type="region of interest" description="Disordered" evidence="1">
    <location>
        <begin position="1"/>
        <end position="20"/>
    </location>
</feature>
<keyword evidence="3" id="KW-1185">Reference proteome</keyword>
<evidence type="ECO:0000313" key="2">
    <source>
        <dbReference type="EMBL" id="KAF2762753.1"/>
    </source>
</evidence>
<dbReference type="PANTHER" id="PTHR28042:SF1">
    <property type="entry name" value="E3 UBIQUITIN-PROTEIN LIGASE COMPLEX SLX5-SLX8 SUBUNIT SLX5"/>
    <property type="match status" value="1"/>
</dbReference>
<organism evidence="2 3">
    <name type="scientific">Pseudovirgaria hyperparasitica</name>
    <dbReference type="NCBI Taxonomy" id="470096"/>
    <lineage>
        <taxon>Eukaryota</taxon>
        <taxon>Fungi</taxon>
        <taxon>Dikarya</taxon>
        <taxon>Ascomycota</taxon>
        <taxon>Pezizomycotina</taxon>
        <taxon>Dothideomycetes</taxon>
        <taxon>Dothideomycetes incertae sedis</taxon>
        <taxon>Acrospermales</taxon>
        <taxon>Acrospermaceae</taxon>
        <taxon>Pseudovirgaria</taxon>
    </lineage>
</organism>
<accession>A0A6A6WKQ9</accession>
<dbReference type="RefSeq" id="XP_033605204.1">
    <property type="nucleotide sequence ID" value="XM_033746271.1"/>
</dbReference>